<protein>
    <submittedName>
        <fullName evidence="1">Glycine-rich domain-containing protein</fullName>
    </submittedName>
</protein>
<dbReference type="RefSeq" id="WP_387402582.1">
    <property type="nucleotide sequence ID" value="NZ_JBIAQY010000001.1"/>
</dbReference>
<gene>
    <name evidence="1" type="ORF">ACFYXQ_03930</name>
</gene>
<proteinExistence type="predicted"/>
<evidence type="ECO:0000313" key="2">
    <source>
        <dbReference type="Proteomes" id="UP001601992"/>
    </source>
</evidence>
<comment type="caution">
    <text evidence="1">The sequence shown here is derived from an EMBL/GenBank/DDBJ whole genome shotgun (WGS) entry which is preliminary data.</text>
</comment>
<keyword evidence="2" id="KW-1185">Reference proteome</keyword>
<organism evidence="1 2">
    <name type="scientific">Nocardia jiangxiensis</name>
    <dbReference type="NCBI Taxonomy" id="282685"/>
    <lineage>
        <taxon>Bacteria</taxon>
        <taxon>Bacillati</taxon>
        <taxon>Actinomycetota</taxon>
        <taxon>Actinomycetes</taxon>
        <taxon>Mycobacteriales</taxon>
        <taxon>Nocardiaceae</taxon>
        <taxon>Nocardia</taxon>
    </lineage>
</organism>
<dbReference type="Proteomes" id="UP001601992">
    <property type="component" value="Unassembled WGS sequence"/>
</dbReference>
<reference evidence="1 2" key="1">
    <citation type="submission" date="2024-10" db="EMBL/GenBank/DDBJ databases">
        <title>The Natural Products Discovery Center: Release of the First 8490 Sequenced Strains for Exploring Actinobacteria Biosynthetic Diversity.</title>
        <authorList>
            <person name="Kalkreuter E."/>
            <person name="Kautsar S.A."/>
            <person name="Yang D."/>
            <person name="Bader C.D."/>
            <person name="Teijaro C.N."/>
            <person name="Fluegel L."/>
            <person name="Davis C.M."/>
            <person name="Simpson J.R."/>
            <person name="Lauterbach L."/>
            <person name="Steele A.D."/>
            <person name="Gui C."/>
            <person name="Meng S."/>
            <person name="Li G."/>
            <person name="Viehrig K."/>
            <person name="Ye F."/>
            <person name="Su P."/>
            <person name="Kiefer A.F."/>
            <person name="Nichols A."/>
            <person name="Cepeda A.J."/>
            <person name="Yan W."/>
            <person name="Fan B."/>
            <person name="Jiang Y."/>
            <person name="Adhikari A."/>
            <person name="Zheng C.-J."/>
            <person name="Schuster L."/>
            <person name="Cowan T.M."/>
            <person name="Smanski M.J."/>
            <person name="Chevrette M.G."/>
            <person name="De Carvalho L.P.S."/>
            <person name="Shen B."/>
        </authorList>
    </citation>
    <scope>NUCLEOTIDE SEQUENCE [LARGE SCALE GENOMIC DNA]</scope>
    <source>
        <strain evidence="1 2">NPDC002593</strain>
    </source>
</reference>
<dbReference type="EMBL" id="JBIAQY010000001">
    <property type="protein sequence ID" value="MFF3566913.1"/>
    <property type="molecule type" value="Genomic_DNA"/>
</dbReference>
<accession>A0ABW6RSE1</accession>
<evidence type="ECO:0000313" key="1">
    <source>
        <dbReference type="EMBL" id="MFF3566913.1"/>
    </source>
</evidence>
<name>A0ABW6RSE1_9NOCA</name>
<sequence length="156" mass="18635">MINSAVPRRLAPKHELHEARIEGLREVRAYIDAIDLSGIKAGLTQPSHEGGRGWSHGMADYFEPMYRTWLFLRRKYEDELMPPHMDMDEFWHGHILDTQRYIEDCNHIFGYYFHHFPYFGIRGEGDRQNLLGAWENTQRRFYKETGDYIYDYDGDV</sequence>